<feature type="transmembrane region" description="Helical" evidence="1">
    <location>
        <begin position="52"/>
        <end position="74"/>
    </location>
</feature>
<keyword evidence="1" id="KW-1133">Transmembrane helix</keyword>
<feature type="transmembrane region" description="Helical" evidence="1">
    <location>
        <begin position="20"/>
        <end position="40"/>
    </location>
</feature>
<keyword evidence="1" id="KW-0812">Transmembrane</keyword>
<dbReference type="AlphaFoldDB" id="A0A371YPC1"/>
<keyword evidence="5" id="KW-1185">Reference proteome</keyword>
<dbReference type="Pfam" id="PF11391">
    <property type="entry name" value="DUF2798"/>
    <property type="match status" value="1"/>
</dbReference>
<accession>A0A371YPC1</accession>
<dbReference type="Proteomes" id="UP001595455">
    <property type="component" value="Unassembled WGS sequence"/>
</dbReference>
<reference evidence="5" key="3">
    <citation type="journal article" date="2019" name="Int. J. Syst. Evol. Microbiol.">
        <title>The Global Catalogue of Microorganisms (GCM) 10K type strain sequencing project: providing services to taxonomists for standard genome sequencing and annotation.</title>
        <authorList>
            <consortium name="The Broad Institute Genomics Platform"/>
            <consortium name="The Broad Institute Genome Sequencing Center for Infectious Disease"/>
            <person name="Wu L."/>
            <person name="Ma J."/>
        </authorList>
    </citation>
    <scope>NUCLEOTIDE SEQUENCE [LARGE SCALE GENOMIC DNA]</scope>
    <source>
        <strain evidence="5">KCTC 62575</strain>
    </source>
</reference>
<proteinExistence type="predicted"/>
<sequence>MQKTSFFKIQKIHVKHMSWLMPLFLSGLMSGSLSCFNLFMNQGWIDGFFYKWLSIWCLSWVVAYPLILIFIPLVKRFLMLIVHIPKTPVK</sequence>
<reference evidence="2" key="4">
    <citation type="submission" date="2024-09" db="EMBL/GenBank/DDBJ databases">
        <authorList>
            <person name="Sun Q."/>
            <person name="Mori K."/>
        </authorList>
    </citation>
    <scope>NUCLEOTIDE SEQUENCE</scope>
    <source>
        <strain evidence="2">KCTC 62575</strain>
    </source>
</reference>
<reference evidence="3 4" key="2">
    <citation type="submission" date="2018-08" db="EMBL/GenBank/DDBJ databases">
        <title>The draft genome of Acinetobacter sichuanensis strain WCHAc060041.</title>
        <authorList>
            <person name="Qin J."/>
            <person name="Feng Y."/>
            <person name="Zong Z."/>
        </authorList>
    </citation>
    <scope>NUCLEOTIDE SEQUENCE [LARGE SCALE GENOMIC DNA]</scope>
    <source>
        <strain evidence="3 4">WCHAc060041</strain>
    </source>
</reference>
<reference evidence="2" key="1">
    <citation type="journal article" date="2014" name="Int. J. Syst. Evol. Microbiol.">
        <title>Complete genome of a new Firmicutes species belonging to the dominant human colonic microbiota ('Ruminococcus bicirculans') reveals two chromosomes and a selective capacity to utilize plant glucans.</title>
        <authorList>
            <consortium name="NISC Comparative Sequencing Program"/>
            <person name="Wegmann U."/>
            <person name="Louis P."/>
            <person name="Goesmann A."/>
            <person name="Henrissat B."/>
            <person name="Duncan S.H."/>
            <person name="Flint H.J."/>
        </authorList>
    </citation>
    <scope>NUCLEOTIDE SEQUENCE</scope>
    <source>
        <strain evidence="2">KCTC 62575</strain>
    </source>
</reference>
<dbReference type="Proteomes" id="UP000240957">
    <property type="component" value="Unassembled WGS sequence"/>
</dbReference>
<gene>
    <name evidence="2" type="ORF">ACFODO_12740</name>
    <name evidence="3" type="ORF">C9E89_012275</name>
</gene>
<dbReference type="PROSITE" id="PS51257">
    <property type="entry name" value="PROKAR_LIPOPROTEIN"/>
    <property type="match status" value="1"/>
</dbReference>
<evidence type="ECO:0000313" key="4">
    <source>
        <dbReference type="Proteomes" id="UP000240957"/>
    </source>
</evidence>
<keyword evidence="1" id="KW-0472">Membrane</keyword>
<protein>
    <submittedName>
        <fullName evidence="3">DUF2798 domain-containing protein</fullName>
    </submittedName>
</protein>
<evidence type="ECO:0000313" key="2">
    <source>
        <dbReference type="EMBL" id="MFC2996119.1"/>
    </source>
</evidence>
<dbReference type="InterPro" id="IPR021529">
    <property type="entry name" value="DUF2798"/>
</dbReference>
<dbReference type="RefSeq" id="WP_107008626.1">
    <property type="nucleotide sequence ID" value="NZ_JBHRSF010000055.1"/>
</dbReference>
<comment type="caution">
    <text evidence="3">The sequence shown here is derived from an EMBL/GenBank/DDBJ whole genome shotgun (WGS) entry which is preliminary data.</text>
</comment>
<evidence type="ECO:0000313" key="5">
    <source>
        <dbReference type="Proteomes" id="UP001595455"/>
    </source>
</evidence>
<dbReference type="OrthoDB" id="4557675at2"/>
<evidence type="ECO:0000313" key="3">
    <source>
        <dbReference type="EMBL" id="RFC83319.1"/>
    </source>
</evidence>
<dbReference type="EMBL" id="PYIX02000019">
    <property type="protein sequence ID" value="RFC83319.1"/>
    <property type="molecule type" value="Genomic_DNA"/>
</dbReference>
<name>A0A371YPC1_9GAMM</name>
<dbReference type="EMBL" id="JBHRSF010000055">
    <property type="protein sequence ID" value="MFC2996119.1"/>
    <property type="molecule type" value="Genomic_DNA"/>
</dbReference>
<evidence type="ECO:0000256" key="1">
    <source>
        <dbReference type="SAM" id="Phobius"/>
    </source>
</evidence>
<organism evidence="3 4">
    <name type="scientific">Acinetobacter sichuanensis</name>
    <dbReference type="NCBI Taxonomy" id="2136183"/>
    <lineage>
        <taxon>Bacteria</taxon>
        <taxon>Pseudomonadati</taxon>
        <taxon>Pseudomonadota</taxon>
        <taxon>Gammaproteobacteria</taxon>
        <taxon>Moraxellales</taxon>
        <taxon>Moraxellaceae</taxon>
        <taxon>Acinetobacter</taxon>
    </lineage>
</organism>